<evidence type="ECO:0000313" key="4">
    <source>
        <dbReference type="Proteomes" id="UP001501706"/>
    </source>
</evidence>
<keyword evidence="4" id="KW-1185">Reference proteome</keyword>
<dbReference type="Proteomes" id="UP001501706">
    <property type="component" value="Unassembled WGS sequence"/>
</dbReference>
<protein>
    <submittedName>
        <fullName evidence="3">Amidohydrolase family protein</fullName>
    </submittedName>
</protein>
<dbReference type="EMBL" id="BAAAEN010000006">
    <property type="protein sequence ID" value="GAA0504156.1"/>
    <property type="molecule type" value="Genomic_DNA"/>
</dbReference>
<dbReference type="PANTHER" id="PTHR21240">
    <property type="entry name" value="2-AMINO-3-CARBOXYLMUCONATE-6-SEMIALDEHYDE DECARBOXYLASE"/>
    <property type="match status" value="1"/>
</dbReference>
<organism evidence="3 4">
    <name type="scientific">Pigmentiphaga daeguensis</name>
    <dbReference type="NCBI Taxonomy" id="414049"/>
    <lineage>
        <taxon>Bacteria</taxon>
        <taxon>Pseudomonadati</taxon>
        <taxon>Pseudomonadota</taxon>
        <taxon>Betaproteobacteria</taxon>
        <taxon>Burkholderiales</taxon>
        <taxon>Alcaligenaceae</taxon>
        <taxon>Pigmentiphaga</taxon>
    </lineage>
</organism>
<dbReference type="InterPro" id="IPR006680">
    <property type="entry name" value="Amidohydro-rel"/>
</dbReference>
<feature type="domain" description="Amidohydrolase-related" evidence="2">
    <location>
        <begin position="82"/>
        <end position="286"/>
    </location>
</feature>
<dbReference type="Gene3D" id="3.20.20.140">
    <property type="entry name" value="Metal-dependent hydrolases"/>
    <property type="match status" value="1"/>
</dbReference>
<dbReference type="InterPro" id="IPR032466">
    <property type="entry name" value="Metal_Hydrolase"/>
</dbReference>
<name>A0ABP3LN27_9BURK</name>
<evidence type="ECO:0000259" key="2">
    <source>
        <dbReference type="Pfam" id="PF04909"/>
    </source>
</evidence>
<evidence type="ECO:0000256" key="1">
    <source>
        <dbReference type="ARBA" id="ARBA00023239"/>
    </source>
</evidence>
<accession>A0ABP3LN27</accession>
<reference evidence="4" key="1">
    <citation type="journal article" date="2019" name="Int. J. Syst. Evol. Microbiol.">
        <title>The Global Catalogue of Microorganisms (GCM) 10K type strain sequencing project: providing services to taxonomists for standard genome sequencing and annotation.</title>
        <authorList>
            <consortium name="The Broad Institute Genomics Platform"/>
            <consortium name="The Broad Institute Genome Sequencing Center for Infectious Disease"/>
            <person name="Wu L."/>
            <person name="Ma J."/>
        </authorList>
    </citation>
    <scope>NUCLEOTIDE SEQUENCE [LARGE SCALE GENOMIC DNA]</scope>
    <source>
        <strain evidence="4">JCM 14330</strain>
    </source>
</reference>
<keyword evidence="1" id="KW-0456">Lyase</keyword>
<dbReference type="SUPFAM" id="SSF51556">
    <property type="entry name" value="Metallo-dependent hydrolases"/>
    <property type="match status" value="1"/>
</dbReference>
<dbReference type="RefSeq" id="WP_087838119.1">
    <property type="nucleotide sequence ID" value="NZ_BAAAEN010000006.1"/>
</dbReference>
<proteinExistence type="predicted"/>
<evidence type="ECO:0000313" key="3">
    <source>
        <dbReference type="EMBL" id="GAA0504156.1"/>
    </source>
</evidence>
<comment type="caution">
    <text evidence="3">The sequence shown here is derived from an EMBL/GenBank/DDBJ whole genome shotgun (WGS) entry which is preliminary data.</text>
</comment>
<gene>
    <name evidence="3" type="ORF">GCM10009097_21270</name>
</gene>
<sequence length="305" mass="33549">MRDGYHVVDLRARPPTKEILTYFTPDHLKFFGGHLGMKTIPPSYLNASVELFFQEADRAGVDRMLCVHRVVPAAGGSPRSDVSNDHIAEVVHAHPDRLSGVAGIDVGGDFGDPLEETRRAIDDLGLRGIHIAPTRSALATHWDDRRLYPLYELCDDRKVPVVLMSGPFAGPEIEDTHPRYIQGVARDFPNLSIVAGHACWPFFAELLGVAYRHENVYVSADAYLFMPGGDLLVQAANGFLQDQMMYGSGYPVREIDACLDAYMQLPLSDTSFRKTLGENAVRVFGLPGPAAVDSTREGRDGRAAQ</sequence>
<dbReference type="InterPro" id="IPR032465">
    <property type="entry name" value="ACMSD"/>
</dbReference>
<dbReference type="Pfam" id="PF04909">
    <property type="entry name" value="Amidohydro_2"/>
    <property type="match status" value="1"/>
</dbReference>